<dbReference type="AlphaFoldDB" id="A0A0C3HDQ4"/>
<dbReference type="Proteomes" id="UP000054321">
    <property type="component" value="Unassembled WGS sequence"/>
</dbReference>
<keyword evidence="3" id="KW-1185">Reference proteome</keyword>
<dbReference type="GO" id="GO:0044550">
    <property type="term" value="P:secondary metabolite biosynthetic process"/>
    <property type="evidence" value="ECO:0007669"/>
    <property type="project" value="TreeGrafter"/>
</dbReference>
<dbReference type="PANTHER" id="PTHR31642">
    <property type="entry name" value="TRICHOTHECENE 3-O-ACETYLTRANSFERASE"/>
    <property type="match status" value="1"/>
</dbReference>
<dbReference type="STRING" id="913774.A0A0C3HDQ4"/>
<reference evidence="2 3" key="1">
    <citation type="submission" date="2014-04" db="EMBL/GenBank/DDBJ databases">
        <authorList>
            <consortium name="DOE Joint Genome Institute"/>
            <person name="Kuo A."/>
            <person name="Martino E."/>
            <person name="Perotto S."/>
            <person name="Kohler A."/>
            <person name="Nagy L.G."/>
            <person name="Floudas D."/>
            <person name="Copeland A."/>
            <person name="Barry K.W."/>
            <person name="Cichocki N."/>
            <person name="Veneault-Fourrey C."/>
            <person name="LaButti K."/>
            <person name="Lindquist E.A."/>
            <person name="Lipzen A."/>
            <person name="Lundell T."/>
            <person name="Morin E."/>
            <person name="Murat C."/>
            <person name="Sun H."/>
            <person name="Tunlid A."/>
            <person name="Henrissat B."/>
            <person name="Grigoriev I.V."/>
            <person name="Hibbett D.S."/>
            <person name="Martin F."/>
            <person name="Nordberg H.P."/>
            <person name="Cantor M.N."/>
            <person name="Hua S.X."/>
        </authorList>
    </citation>
    <scope>NUCLEOTIDE SEQUENCE [LARGE SCALE GENOMIC DNA]</scope>
    <source>
        <strain evidence="2 3">Zn</strain>
    </source>
</reference>
<dbReference type="EMBL" id="KN832871">
    <property type="protein sequence ID" value="KIN06376.1"/>
    <property type="molecule type" value="Genomic_DNA"/>
</dbReference>
<name>A0A0C3HDQ4_OIDMZ</name>
<dbReference type="PANTHER" id="PTHR31642:SF310">
    <property type="entry name" value="FATTY ALCOHOL:CAFFEOYL-COA ACYLTRANSFERASE"/>
    <property type="match status" value="1"/>
</dbReference>
<dbReference type="InterPro" id="IPR050317">
    <property type="entry name" value="Plant_Fungal_Acyltransferase"/>
</dbReference>
<evidence type="ECO:0000256" key="1">
    <source>
        <dbReference type="ARBA" id="ARBA00022679"/>
    </source>
</evidence>
<gene>
    <name evidence="2" type="ORF">OIDMADRAFT_141962</name>
</gene>
<reference evidence="3" key="2">
    <citation type="submission" date="2015-01" db="EMBL/GenBank/DDBJ databases">
        <title>Evolutionary Origins and Diversification of the Mycorrhizal Mutualists.</title>
        <authorList>
            <consortium name="DOE Joint Genome Institute"/>
            <consortium name="Mycorrhizal Genomics Consortium"/>
            <person name="Kohler A."/>
            <person name="Kuo A."/>
            <person name="Nagy L.G."/>
            <person name="Floudas D."/>
            <person name="Copeland A."/>
            <person name="Barry K.W."/>
            <person name="Cichocki N."/>
            <person name="Veneault-Fourrey C."/>
            <person name="LaButti K."/>
            <person name="Lindquist E.A."/>
            <person name="Lipzen A."/>
            <person name="Lundell T."/>
            <person name="Morin E."/>
            <person name="Murat C."/>
            <person name="Riley R."/>
            <person name="Ohm R."/>
            <person name="Sun H."/>
            <person name="Tunlid A."/>
            <person name="Henrissat B."/>
            <person name="Grigoriev I.V."/>
            <person name="Hibbett D.S."/>
            <person name="Martin F."/>
        </authorList>
    </citation>
    <scope>NUCLEOTIDE SEQUENCE [LARGE SCALE GENOMIC DNA]</scope>
    <source>
        <strain evidence="3">Zn</strain>
    </source>
</reference>
<evidence type="ECO:0008006" key="4">
    <source>
        <dbReference type="Google" id="ProtNLM"/>
    </source>
</evidence>
<dbReference type="Gene3D" id="3.30.559.10">
    <property type="entry name" value="Chloramphenicol acetyltransferase-like domain"/>
    <property type="match status" value="2"/>
</dbReference>
<evidence type="ECO:0000313" key="3">
    <source>
        <dbReference type="Proteomes" id="UP000054321"/>
    </source>
</evidence>
<accession>A0A0C3HDQ4</accession>
<dbReference type="Pfam" id="PF02458">
    <property type="entry name" value="Transferase"/>
    <property type="match status" value="1"/>
</dbReference>
<dbReference type="InterPro" id="IPR023213">
    <property type="entry name" value="CAT-like_dom_sf"/>
</dbReference>
<dbReference type="HOGENOM" id="CLU_041459_0_0_1"/>
<organism evidence="2 3">
    <name type="scientific">Oidiodendron maius (strain Zn)</name>
    <dbReference type="NCBI Taxonomy" id="913774"/>
    <lineage>
        <taxon>Eukaryota</taxon>
        <taxon>Fungi</taxon>
        <taxon>Dikarya</taxon>
        <taxon>Ascomycota</taxon>
        <taxon>Pezizomycotina</taxon>
        <taxon>Leotiomycetes</taxon>
        <taxon>Leotiomycetes incertae sedis</taxon>
        <taxon>Myxotrichaceae</taxon>
        <taxon>Oidiodendron</taxon>
    </lineage>
</organism>
<proteinExistence type="predicted"/>
<evidence type="ECO:0000313" key="2">
    <source>
        <dbReference type="EMBL" id="KIN06376.1"/>
    </source>
</evidence>
<dbReference type="InParanoid" id="A0A0C3HDQ4"/>
<dbReference type="GO" id="GO:0016747">
    <property type="term" value="F:acyltransferase activity, transferring groups other than amino-acyl groups"/>
    <property type="evidence" value="ECO:0007669"/>
    <property type="project" value="TreeGrafter"/>
</dbReference>
<dbReference type="OrthoDB" id="444127at2759"/>
<sequence>MVDDNFSLEVQVTSTVQVFPDSRSGEPTTIPLSIVDSTVSYFARTAGIWFYDPPSSPESSLSPSHLRTALSKTLNSYRPWCGRLSYVVPQKNGGYTKRYRRVQVTFNAGTDLGVTFVTAFSSRTLSDFLPSPAARRTDFKAWDGSQLTSAGLLPSTRMALSSGSPSPDAPNLLVQITKFACGSTSVGIAISHGLSDAQGMCTFARDWASVSRTLYSLTDLPTPSPVFNPKLLDAAAAGDIDAESPDPALVQQARDLPFHRFDWYKEVPNQPWPAHTPDDFDSTTDLSPSDPIPWEDWDTNAPTSHLVLHFTPEEIQHLHAIASSDHNSKISKHDALLAHIWTRINLARQLPASAVTYLDLTIGLRSRLSLPENFLGSPIIIAAIPTVIPSTVSQYPKLSEIASRIRSYLEIFTPNAIGAFLHDSAFEISPQRLWRAFLGKKHILQTTWVGAGACYVDFVGRSRTGTEPPTLRYVQPEMGGDGLVLVIEGLGEKEGGHWTQNGADILIYLASDVMERLEKDPGLWGEGIY</sequence>
<keyword evidence="1" id="KW-0808">Transferase</keyword>
<protein>
    <recommendedName>
        <fullName evidence="4">Transferase family protein</fullName>
    </recommendedName>
</protein>